<gene>
    <name evidence="1" type="ORF">PR048_015718</name>
</gene>
<reference evidence="1 2" key="1">
    <citation type="submission" date="2023-02" db="EMBL/GenBank/DDBJ databases">
        <title>LHISI_Scaffold_Assembly.</title>
        <authorList>
            <person name="Stuart O.P."/>
            <person name="Cleave R."/>
            <person name="Magrath M.J.L."/>
            <person name="Mikheyev A.S."/>
        </authorList>
    </citation>
    <scope>NUCLEOTIDE SEQUENCE [LARGE SCALE GENOMIC DNA]</scope>
    <source>
        <strain evidence="1">Daus_M_001</strain>
        <tissue evidence="1">Leg muscle</tissue>
    </source>
</reference>
<evidence type="ECO:0000313" key="2">
    <source>
        <dbReference type="Proteomes" id="UP001159363"/>
    </source>
</evidence>
<keyword evidence="2" id="KW-1185">Reference proteome</keyword>
<accession>A0ABQ9HHR9</accession>
<dbReference type="Proteomes" id="UP001159363">
    <property type="component" value="Chromosome 4"/>
</dbReference>
<dbReference type="EMBL" id="JARBHB010000005">
    <property type="protein sequence ID" value="KAJ8883863.1"/>
    <property type="molecule type" value="Genomic_DNA"/>
</dbReference>
<proteinExistence type="predicted"/>
<sequence length="684" mass="76196">MVVARKGVRFWTWVPVEKIVCLFPSTSPRSLQGEFPSSLYIPKLASRCATCTYGTFSGGHRRLRYTEAVYHYIYNAKHAQRSSSDPFSQAYQCTSYVILLPALLTHKLHEARSTNASRADVTVEGKCQKRADLEVSIGGDQGAKMECVYEVDFAAFQKVARWQSCCLPEYSQKTPVREFDCVNANDIITEGKTTAEGAKSYTEKANGTGVSCGDRLYAGHYKIREDPTSPICCLCVCGHGRLFCVNTLCPHDEPVTFAFVVCNLLMHRTNETLVIFGRIMEAMRHIRVCFEHTPTEINHIKEKFHSKNEEVNERVGAAVHHVRVGISLDGPLLTQPCVNEDFPGTETLHATSNRQIFHKKYGVAVLKTRPFVLREYIFIDALGRLGIQKEILTDNASAFVGMARKEAMAHKGMTEQFQMHSPVIDRDDVKTVDNILAERYVTRKNVDVLIMECTRASSWLGGDGTRETEIGSWGSGGGSGSASVPRMPQEELRWEIWRAASVKLTYEIVHYVSSVPTCKLNEHIHDLVLRGCWTLKNNLVSNLLPQPHRYGQLCEGGVAAVAEWLARSPPTKANRVHSPAGSPDFRMWEPCRTIPLVGGFSRGSPVSLVLSFRRCSILTSITLTGSQDIAVQSRPNLFTHSYAGGIHNVRTKLTIVLLLHTTPDTTLYFTAFIIGRSSTNGDQS</sequence>
<name>A0ABQ9HHR9_9NEOP</name>
<organism evidence="1 2">
    <name type="scientific">Dryococelus australis</name>
    <dbReference type="NCBI Taxonomy" id="614101"/>
    <lineage>
        <taxon>Eukaryota</taxon>
        <taxon>Metazoa</taxon>
        <taxon>Ecdysozoa</taxon>
        <taxon>Arthropoda</taxon>
        <taxon>Hexapoda</taxon>
        <taxon>Insecta</taxon>
        <taxon>Pterygota</taxon>
        <taxon>Neoptera</taxon>
        <taxon>Polyneoptera</taxon>
        <taxon>Phasmatodea</taxon>
        <taxon>Verophasmatodea</taxon>
        <taxon>Anareolatae</taxon>
        <taxon>Phasmatidae</taxon>
        <taxon>Eurycanthinae</taxon>
        <taxon>Dryococelus</taxon>
    </lineage>
</organism>
<comment type="caution">
    <text evidence="1">The sequence shown here is derived from an EMBL/GenBank/DDBJ whole genome shotgun (WGS) entry which is preliminary data.</text>
</comment>
<protein>
    <submittedName>
        <fullName evidence="1">Uncharacterized protein</fullName>
    </submittedName>
</protein>
<evidence type="ECO:0000313" key="1">
    <source>
        <dbReference type="EMBL" id="KAJ8883863.1"/>
    </source>
</evidence>